<reference evidence="2" key="1">
    <citation type="submission" date="2014-09" db="EMBL/GenBank/DDBJ databases">
        <authorList>
            <person name="Sharma Rahul"/>
            <person name="Thines Marco"/>
        </authorList>
    </citation>
    <scope>NUCLEOTIDE SEQUENCE [LARGE SCALE GENOMIC DNA]</scope>
</reference>
<dbReference type="RefSeq" id="XP_024575792.1">
    <property type="nucleotide sequence ID" value="XM_024724968.1"/>
</dbReference>
<dbReference type="EMBL" id="CCYD01000428">
    <property type="protein sequence ID" value="CEG39423.1"/>
    <property type="molecule type" value="Genomic_DNA"/>
</dbReference>
<dbReference type="Proteomes" id="UP000054928">
    <property type="component" value="Unassembled WGS sequence"/>
</dbReference>
<name>A0A0P1AG39_PLAHL</name>
<proteinExistence type="predicted"/>
<protein>
    <submittedName>
        <fullName evidence="1">Uncharacterized protein</fullName>
    </submittedName>
</protein>
<accession>A0A0P1AG39</accession>
<organism evidence="1 2">
    <name type="scientific">Plasmopara halstedii</name>
    <name type="common">Downy mildew of sunflower</name>
    <dbReference type="NCBI Taxonomy" id="4781"/>
    <lineage>
        <taxon>Eukaryota</taxon>
        <taxon>Sar</taxon>
        <taxon>Stramenopiles</taxon>
        <taxon>Oomycota</taxon>
        <taxon>Peronosporomycetes</taxon>
        <taxon>Peronosporales</taxon>
        <taxon>Peronosporaceae</taxon>
        <taxon>Plasmopara</taxon>
    </lineage>
</organism>
<keyword evidence="2" id="KW-1185">Reference proteome</keyword>
<evidence type="ECO:0000313" key="1">
    <source>
        <dbReference type="EMBL" id="CEG39423.1"/>
    </source>
</evidence>
<dbReference type="GeneID" id="36404725"/>
<dbReference type="AlphaFoldDB" id="A0A0P1AG39"/>
<sequence length="70" mass="8036">MFGEATKEPLIEIDRCDCVEIIACHNGDFEHQRGSCIRNDNADLMYNVLCEKKNHSCRLISRKYGSAMIE</sequence>
<evidence type="ECO:0000313" key="2">
    <source>
        <dbReference type="Proteomes" id="UP000054928"/>
    </source>
</evidence>